<keyword evidence="2" id="KW-0378">Hydrolase</keyword>
<keyword evidence="5" id="KW-1185">Reference proteome</keyword>
<comment type="caution">
    <text evidence="4">The sequence shown here is derived from an EMBL/GenBank/DDBJ whole genome shotgun (WGS) entry which is preliminary data.</text>
</comment>
<organism evidence="4 5">
    <name type="scientific">Sutcliffiella rhizosphaerae</name>
    <dbReference type="NCBI Taxonomy" id="2880967"/>
    <lineage>
        <taxon>Bacteria</taxon>
        <taxon>Bacillati</taxon>
        <taxon>Bacillota</taxon>
        <taxon>Bacilli</taxon>
        <taxon>Bacillales</taxon>
        <taxon>Bacillaceae</taxon>
        <taxon>Sutcliffiella</taxon>
    </lineage>
</organism>
<keyword evidence="4" id="KW-0456">Lyase</keyword>
<dbReference type="Pfam" id="PF00561">
    <property type="entry name" value="Abhydrolase_1"/>
    <property type="match status" value="1"/>
</dbReference>
<dbReference type="GO" id="GO:0070205">
    <property type="term" value="F:2-succinyl-6-hydroxy-2,4-cyclohexadiene-1-carboxylate synthase activity"/>
    <property type="evidence" value="ECO:0007669"/>
    <property type="project" value="UniProtKB-EC"/>
</dbReference>
<dbReference type="PANTHER" id="PTHR43798">
    <property type="entry name" value="MONOACYLGLYCEROL LIPASE"/>
    <property type="match status" value="1"/>
</dbReference>
<comment type="similarity">
    <text evidence="1">Belongs to the peptidase S33 family.</text>
</comment>
<dbReference type="Proteomes" id="UP000789833">
    <property type="component" value="Unassembled WGS sequence"/>
</dbReference>
<dbReference type="SUPFAM" id="SSF53474">
    <property type="entry name" value="alpha/beta-Hydrolases"/>
    <property type="match status" value="1"/>
</dbReference>
<dbReference type="InterPro" id="IPR050266">
    <property type="entry name" value="AB_hydrolase_sf"/>
</dbReference>
<dbReference type="RefSeq" id="WP_230501022.1">
    <property type="nucleotide sequence ID" value="NZ_CAKJTJ010000008.1"/>
</dbReference>
<proteinExistence type="inferred from homology"/>
<gene>
    <name evidence="4" type="primary">menH_3</name>
    <name evidence="4" type="ORF">BACCIP111883_01892</name>
</gene>
<accession>A0ABM8YMP6</accession>
<dbReference type="InterPro" id="IPR002410">
    <property type="entry name" value="Peptidase_S33"/>
</dbReference>
<sequence length="293" mass="33079">MGELINIRGKKLYVEQYGEQNKEVLLYLHGGPGASCLDFSDQAEALSEKLRVIAIDQRGVLRSEPLQPDESFGIMDILEDCEELRNTLGINKWSLLGHSFGGYLALLYANSFPGSIQKILFEAPTFDIGLSMKNLFHYASEKGHSTSIYLNEGSDAKELFAKWGEFCSTIGEYDKDLIYLHNITPDRLNQIYGQVDGQLWKQTQIHGKKLFQEGAIYQSGLQLLNEIPHSALLLSGKYDPVFCSIQSEKYLQNKSNKLVTFEKSGHFPRLEETEKYGREVLQFLGVNTSGSYL</sequence>
<dbReference type="EC" id="4.2.99.20" evidence="4"/>
<evidence type="ECO:0000313" key="4">
    <source>
        <dbReference type="EMBL" id="CAG9621120.1"/>
    </source>
</evidence>
<dbReference type="InterPro" id="IPR000073">
    <property type="entry name" value="AB_hydrolase_1"/>
</dbReference>
<reference evidence="4 5" key="1">
    <citation type="submission" date="2021-10" db="EMBL/GenBank/DDBJ databases">
        <authorList>
            <person name="Criscuolo A."/>
        </authorList>
    </citation>
    <scope>NUCLEOTIDE SEQUENCE [LARGE SCALE GENOMIC DNA]</scope>
    <source>
        <strain evidence="5">CIP 111883</strain>
    </source>
</reference>
<dbReference type="EMBL" id="CAKJTJ010000008">
    <property type="protein sequence ID" value="CAG9621120.1"/>
    <property type="molecule type" value="Genomic_DNA"/>
</dbReference>
<dbReference type="Gene3D" id="3.40.50.1820">
    <property type="entry name" value="alpha/beta hydrolase"/>
    <property type="match status" value="1"/>
</dbReference>
<name>A0ABM8YMP6_9BACI</name>
<feature type="domain" description="AB hydrolase-1" evidence="3">
    <location>
        <begin position="24"/>
        <end position="124"/>
    </location>
</feature>
<dbReference type="PANTHER" id="PTHR43798:SF33">
    <property type="entry name" value="HYDROLASE, PUTATIVE (AFU_ORTHOLOGUE AFUA_2G14860)-RELATED"/>
    <property type="match status" value="1"/>
</dbReference>
<evidence type="ECO:0000313" key="5">
    <source>
        <dbReference type="Proteomes" id="UP000789833"/>
    </source>
</evidence>
<evidence type="ECO:0000256" key="1">
    <source>
        <dbReference type="ARBA" id="ARBA00010088"/>
    </source>
</evidence>
<protein>
    <submittedName>
        <fullName evidence="4">2-succinyl-6-hydroxy-2, 4-cyclohexadiene-1-carboxylate synthase</fullName>
        <ecNumber evidence="4">4.2.99.20</ecNumber>
    </submittedName>
</protein>
<dbReference type="InterPro" id="IPR029058">
    <property type="entry name" value="AB_hydrolase_fold"/>
</dbReference>
<dbReference type="PRINTS" id="PR00793">
    <property type="entry name" value="PROAMNOPTASE"/>
</dbReference>
<evidence type="ECO:0000259" key="3">
    <source>
        <dbReference type="Pfam" id="PF00561"/>
    </source>
</evidence>
<evidence type="ECO:0000256" key="2">
    <source>
        <dbReference type="ARBA" id="ARBA00022801"/>
    </source>
</evidence>